<evidence type="ECO:0000313" key="2">
    <source>
        <dbReference type="EMBL" id="AKK00280.1"/>
    </source>
</evidence>
<dbReference type="EMBL" id="CP011020">
    <property type="protein sequence ID" value="AKK00280.1"/>
    <property type="molecule type" value="Genomic_DNA"/>
</dbReference>
<feature type="domain" description="DUF2087" evidence="1">
    <location>
        <begin position="33"/>
        <end position="99"/>
    </location>
</feature>
<dbReference type="AlphaFoldDB" id="A0A0G3GI97"/>
<reference evidence="3" key="2">
    <citation type="submission" date="2015-03" db="EMBL/GenBank/DDBJ databases">
        <authorList>
            <person name="Deng P."/>
            <person name="Lu S."/>
        </authorList>
    </citation>
    <scope>NUCLEOTIDE SEQUENCE [LARGE SCALE GENOMIC DNA]</scope>
    <source>
        <strain evidence="3">UFB2</strain>
    </source>
</reference>
<protein>
    <recommendedName>
        <fullName evidence="1">DUF2087 domain-containing protein</fullName>
    </recommendedName>
</protein>
<proteinExistence type="predicted"/>
<dbReference type="PATRIC" id="fig|587753.11.peg.4132"/>
<dbReference type="Proteomes" id="UP000035212">
    <property type="component" value="Chromosome"/>
</dbReference>
<accession>A0A0G3GI97</accession>
<name>A0A0G3GI97_9PSED</name>
<evidence type="ECO:0000259" key="1">
    <source>
        <dbReference type="Pfam" id="PF09860"/>
    </source>
</evidence>
<sequence length="146" mass="16993">MNKELPTDFEHFVEILTRLSNKNGLTLGRLNRQELAVILLYISCALKPGERYSEREATARLDQWETQYAPMLRSDVVELRRTLIDGNYWMREPEGRGYELDATIVGHPLFIRLGEERLERRIAEQLLAAARAREERKRAALQGSPR</sequence>
<evidence type="ECO:0000313" key="3">
    <source>
        <dbReference type="Proteomes" id="UP000035212"/>
    </source>
</evidence>
<dbReference type="Pfam" id="PF09860">
    <property type="entry name" value="DUF2087"/>
    <property type="match status" value="1"/>
</dbReference>
<organism evidence="2 3">
    <name type="scientific">Pseudomonas chlororaphis</name>
    <dbReference type="NCBI Taxonomy" id="587753"/>
    <lineage>
        <taxon>Bacteria</taxon>
        <taxon>Pseudomonadati</taxon>
        <taxon>Pseudomonadota</taxon>
        <taxon>Gammaproteobacteria</taxon>
        <taxon>Pseudomonadales</taxon>
        <taxon>Pseudomonadaceae</taxon>
        <taxon>Pseudomonas</taxon>
    </lineage>
</organism>
<dbReference type="InterPro" id="IPR018656">
    <property type="entry name" value="DUF2087"/>
</dbReference>
<gene>
    <name evidence="2" type="ORF">VM99_20165</name>
</gene>
<reference evidence="2 3" key="1">
    <citation type="journal article" date="2015" name="Stand. Genomic Sci.">
        <title>Complete genome of Pseudomonas chlororaphis strain UFB2, a soil bacterium with antibacterial activity against bacterial canker pathogen of tomato.</title>
        <authorList>
            <person name="Deng P."/>
            <person name="Wang X."/>
            <person name="Baird S.M."/>
            <person name="Lu S.E."/>
        </authorList>
    </citation>
    <scope>NUCLEOTIDE SEQUENCE [LARGE SCALE GENOMIC DNA]</scope>
    <source>
        <strain evidence="2 3">UFB2</strain>
    </source>
</reference>